<dbReference type="PANTHER" id="PTHR30506:SF3">
    <property type="entry name" value="UPF0126 INNER MEMBRANE PROTEIN YADS-RELATED"/>
    <property type="match status" value="1"/>
</dbReference>
<keyword evidence="4 8" id="KW-0812">Transmembrane</keyword>
<dbReference type="PANTHER" id="PTHR30506">
    <property type="entry name" value="INNER MEMBRANE PROTEIN"/>
    <property type="match status" value="1"/>
</dbReference>
<evidence type="ECO:0000256" key="1">
    <source>
        <dbReference type="ARBA" id="ARBA00004651"/>
    </source>
</evidence>
<accession>A0ABS7JR68</accession>
<feature type="transmembrane region" description="Helical" evidence="8">
    <location>
        <begin position="251"/>
        <end position="272"/>
    </location>
</feature>
<evidence type="ECO:0000256" key="7">
    <source>
        <dbReference type="SAM" id="MobiDB-lite"/>
    </source>
</evidence>
<evidence type="ECO:0000256" key="2">
    <source>
        <dbReference type="ARBA" id="ARBA00008193"/>
    </source>
</evidence>
<comment type="subcellular location">
    <subcellularLocation>
        <location evidence="1">Cell membrane</location>
        <topology evidence="1">Multi-pass membrane protein</topology>
    </subcellularLocation>
</comment>
<organism evidence="10 11">
    <name type="scientific">Qipengyuania mesophila</name>
    <dbReference type="NCBI Taxonomy" id="2867246"/>
    <lineage>
        <taxon>Bacteria</taxon>
        <taxon>Pseudomonadati</taxon>
        <taxon>Pseudomonadota</taxon>
        <taxon>Alphaproteobacteria</taxon>
        <taxon>Sphingomonadales</taxon>
        <taxon>Erythrobacteraceae</taxon>
        <taxon>Qipengyuania</taxon>
    </lineage>
</organism>
<comment type="caution">
    <text evidence="10">The sequence shown here is derived from an EMBL/GenBank/DDBJ whole genome shotgun (WGS) entry which is preliminary data.</text>
</comment>
<feature type="region of interest" description="Disordered" evidence="7">
    <location>
        <begin position="88"/>
        <end position="119"/>
    </location>
</feature>
<feature type="compositionally biased region" description="Basic residues" evidence="7">
    <location>
        <begin position="109"/>
        <end position="119"/>
    </location>
</feature>
<feature type="domain" description="Glycine transporter" evidence="9">
    <location>
        <begin position="312"/>
        <end position="383"/>
    </location>
</feature>
<evidence type="ECO:0000259" key="9">
    <source>
        <dbReference type="Pfam" id="PF03458"/>
    </source>
</evidence>
<dbReference type="Proteomes" id="UP000782554">
    <property type="component" value="Unassembled WGS sequence"/>
</dbReference>
<dbReference type="InterPro" id="IPR005115">
    <property type="entry name" value="Gly_transporter"/>
</dbReference>
<evidence type="ECO:0000256" key="8">
    <source>
        <dbReference type="SAM" id="Phobius"/>
    </source>
</evidence>
<dbReference type="EMBL" id="JAIGNU010000001">
    <property type="protein sequence ID" value="MBX7500106.1"/>
    <property type="molecule type" value="Genomic_DNA"/>
</dbReference>
<evidence type="ECO:0000256" key="6">
    <source>
        <dbReference type="ARBA" id="ARBA00023136"/>
    </source>
</evidence>
<evidence type="ECO:0000313" key="10">
    <source>
        <dbReference type="EMBL" id="MBX7500106.1"/>
    </source>
</evidence>
<evidence type="ECO:0000256" key="3">
    <source>
        <dbReference type="ARBA" id="ARBA00022475"/>
    </source>
</evidence>
<proteinExistence type="inferred from homology"/>
<evidence type="ECO:0000313" key="11">
    <source>
        <dbReference type="Proteomes" id="UP000782554"/>
    </source>
</evidence>
<feature type="region of interest" description="Disordered" evidence="7">
    <location>
        <begin position="1"/>
        <end position="37"/>
    </location>
</feature>
<reference evidence="10 11" key="1">
    <citation type="submission" date="2021-08" db="EMBL/GenBank/DDBJ databases">
        <title>Comparative Genomics Analysis of the Genus Qipengyuania Reveals Extensive Genetic Diversity and Metabolic Versatility, Including the Description of Fifteen Novel Species.</title>
        <authorList>
            <person name="Liu Y."/>
        </authorList>
    </citation>
    <scope>NUCLEOTIDE SEQUENCE [LARGE SCALE GENOMIC DNA]</scope>
    <source>
        <strain evidence="10 11">YG27</strain>
    </source>
</reference>
<feature type="transmembrane region" description="Helical" evidence="8">
    <location>
        <begin position="224"/>
        <end position="244"/>
    </location>
</feature>
<gene>
    <name evidence="10" type="ORF">K3181_01450</name>
</gene>
<keyword evidence="11" id="KW-1185">Reference proteome</keyword>
<protein>
    <submittedName>
        <fullName evidence="10">Trimeric intracellular cation channel family protein</fullName>
    </submittedName>
</protein>
<keyword evidence="5 8" id="KW-1133">Transmembrane helix</keyword>
<feature type="transmembrane region" description="Helical" evidence="8">
    <location>
        <begin position="278"/>
        <end position="297"/>
    </location>
</feature>
<keyword evidence="3" id="KW-1003">Cell membrane</keyword>
<evidence type="ECO:0000256" key="5">
    <source>
        <dbReference type="ARBA" id="ARBA00022989"/>
    </source>
</evidence>
<name>A0ABS7JR68_9SPHN</name>
<feature type="domain" description="Glycine transporter" evidence="9">
    <location>
        <begin position="227"/>
        <end position="299"/>
    </location>
</feature>
<evidence type="ECO:0000256" key="4">
    <source>
        <dbReference type="ARBA" id="ARBA00022692"/>
    </source>
</evidence>
<dbReference type="Pfam" id="PF03458">
    <property type="entry name" value="Gly_transporter"/>
    <property type="match status" value="2"/>
</dbReference>
<sequence length="422" mass="45578">MAGRLSGTDVDRHRARHGRQADRGSARQPFAQGSARARPAFGYADRSVPAGREHKARAFGHHASRARRDGDPHCLYGRVHCPLPARRQRHGAAFRSGSAPDRRGEYRRWRQGRQQHPLRRRCRAVRLPPPNAGVAGGAGGRHPCLCRGRHRPDRGRAHALVAGLRFCLGPAHHGFADARGHASSDPDLLRPAVGDRRAARLRPHVPPPQGAHSREVNPEVLTPVLDWLDLAGVAIFALTGALVAAKERQTFVTLAFFALLTGVGGGTVRDILIGAPVFWIHDAWVAAICLAMALFAWFTPTRWWEGRRFLSIADGLGLAAYAVLGSAKALEYGLPPTPAMLMGVITGCVGGIIRDVIAGRPSILMRPELYVTAAALSASVTVLGDLAGIQREWAWLAATGAGFGLRLAAIKWNLALPAYERN</sequence>
<keyword evidence="6 8" id="KW-0472">Membrane</keyword>
<comment type="similarity">
    <text evidence="2">Belongs to the UPF0126 family.</text>
</comment>